<dbReference type="GO" id="GO:0005832">
    <property type="term" value="C:chaperonin-containing T-complex"/>
    <property type="evidence" value="ECO:0007669"/>
    <property type="project" value="UniProtKB-ARBA"/>
</dbReference>
<dbReference type="Gene3D" id="1.10.560.10">
    <property type="entry name" value="GroEL-like equatorial domain"/>
    <property type="match status" value="1"/>
</dbReference>
<dbReference type="SUPFAM" id="SSF48592">
    <property type="entry name" value="GroEL equatorial domain-like"/>
    <property type="match status" value="1"/>
</dbReference>
<organism evidence="13 14">
    <name type="scientific">Apophysomyces ossiformis</name>
    <dbReference type="NCBI Taxonomy" id="679940"/>
    <lineage>
        <taxon>Eukaryota</taxon>
        <taxon>Fungi</taxon>
        <taxon>Fungi incertae sedis</taxon>
        <taxon>Mucoromycota</taxon>
        <taxon>Mucoromycotina</taxon>
        <taxon>Mucoromycetes</taxon>
        <taxon>Mucorales</taxon>
        <taxon>Mucorineae</taxon>
        <taxon>Mucoraceae</taxon>
        <taxon>Apophysomyces</taxon>
    </lineage>
</organism>
<name>A0A8H7BMI4_9FUNG</name>
<dbReference type="InterPro" id="IPR016565">
    <property type="entry name" value="Proteasome_assmbl_chp_1"/>
</dbReference>
<dbReference type="FunFam" id="3.50.7.10:FF:000010">
    <property type="entry name" value="T-complex protein 1 subunit delta"/>
    <property type="match status" value="1"/>
</dbReference>
<dbReference type="Proteomes" id="UP000605846">
    <property type="component" value="Unassembled WGS sequence"/>
</dbReference>
<evidence type="ECO:0000256" key="6">
    <source>
        <dbReference type="ARBA" id="ARBA00016107"/>
    </source>
</evidence>
<dbReference type="NCBIfam" id="NF041082">
    <property type="entry name" value="thermosome_alpha"/>
    <property type="match status" value="1"/>
</dbReference>
<dbReference type="PROSITE" id="PS00750">
    <property type="entry name" value="TCP1_1"/>
    <property type="match status" value="1"/>
</dbReference>
<evidence type="ECO:0000256" key="8">
    <source>
        <dbReference type="ARBA" id="ARBA00022741"/>
    </source>
</evidence>
<dbReference type="GO" id="GO:0051082">
    <property type="term" value="F:unfolded protein binding"/>
    <property type="evidence" value="ECO:0007669"/>
    <property type="project" value="InterPro"/>
</dbReference>
<evidence type="ECO:0000256" key="5">
    <source>
        <dbReference type="ARBA" id="ARBA00011531"/>
    </source>
</evidence>
<dbReference type="Gene3D" id="3.30.260.10">
    <property type="entry name" value="TCP-1-like chaperonin intermediate domain"/>
    <property type="match status" value="1"/>
</dbReference>
<dbReference type="EMBL" id="JABAYA010000082">
    <property type="protein sequence ID" value="KAF7726207.1"/>
    <property type="molecule type" value="Genomic_DNA"/>
</dbReference>
<keyword evidence="9 11" id="KW-0067">ATP-binding</keyword>
<keyword evidence="10 11" id="KW-0143">Chaperone</keyword>
<dbReference type="CDD" id="cd03338">
    <property type="entry name" value="TCP1_delta"/>
    <property type="match status" value="1"/>
</dbReference>
<sequence length="805" mass="88023">MTEVAAPAQRNKSFQDKEKPMEVRLSNIVAAKAVGDAIRTSLGPRGMDKMIQTGSGEVVITNDGATILKHMAVLHPAAKMLVDLSAAQDVEAGDGTTSVVVLCSSLLAAAEKMLNKGIHPTTIAESFQRAAHKAVEFLTEMATPVDLSDRESLLRAASTSLNSKIVSQYSSLLAPIAVDAVLRVVDPAIADNVNLNDVRVVKKVGGTIDDTELVDGLILHQNVVKSAGGPTRIEKAKIGLVQFQLSPPKPDMENQIVVNDYRQMDKILKEERQYLLNMCKKIKKSGCNVLLIQKSILRDAVNELSLHFLAKLKILVVKDVERDEIEFISKSLGCKPVADVESFTDDKLGYADLVEEVDSAGSRIVKITGMKNAGKTVSVVCRGANSLVLEESHRSLHDALCVVRCLVKKRALIAGGGAPEIEVSQKLMEYAKTLRGMEQYCFQAFAEALEVIPTTLAENAGLNPISIVTELRNKHALGEKTAGINVKKGTITNILEENVIQPLLVSTSALELAAETVKMILKIDDLSDERRATKKRLRVSSYILLHKPIMDINDSFPSAPVRYAFDDDESEDEYVEPTASPNIRVELAPDTVLSGQLTLVLGLVGPGSVYLHASKQQAKLVGRVLSKHENQESEVEQAPVFMQSSTLAYIPFSKTIVQEEASLYARSVLTAFAPYIERVIVLDYFTRPEYISEKWGDDLKAPYLRVLQTSSTGVIPDLVRLEPPNMVKGISAALLTYCEIHTIPCLTLLSLQESLLGKLLVTTETLDAYAQGLRSLGCPLAYDESQLEQACKNGRVDEHHHRLYL</sequence>
<dbReference type="PANTHER" id="PTHR11353">
    <property type="entry name" value="CHAPERONIN"/>
    <property type="match status" value="1"/>
</dbReference>
<dbReference type="GO" id="GO:0140662">
    <property type="term" value="F:ATP-dependent protein folding chaperone"/>
    <property type="evidence" value="ECO:0007669"/>
    <property type="project" value="InterPro"/>
</dbReference>
<dbReference type="GO" id="GO:0016887">
    <property type="term" value="F:ATP hydrolysis activity"/>
    <property type="evidence" value="ECO:0007669"/>
    <property type="project" value="InterPro"/>
</dbReference>
<dbReference type="PROSITE" id="PS00751">
    <property type="entry name" value="TCP1_2"/>
    <property type="match status" value="1"/>
</dbReference>
<comment type="caution">
    <text evidence="13">The sequence shown here is derived from an EMBL/GenBank/DDBJ whole genome shotgun (WGS) entry which is preliminary data.</text>
</comment>
<comment type="similarity">
    <text evidence="3 11">Belongs to the TCP-1 chaperonin family.</text>
</comment>
<proteinExistence type="inferred from homology"/>
<dbReference type="InterPro" id="IPR012717">
    <property type="entry name" value="Chap_CCT_delta"/>
</dbReference>
<comment type="function">
    <text evidence="1">Molecular chaperone; assists the folding of proteins upon ATP hydrolysis.</text>
</comment>
<dbReference type="InterPro" id="IPR054827">
    <property type="entry name" value="thermosome_alpha"/>
</dbReference>
<dbReference type="InterPro" id="IPR053374">
    <property type="entry name" value="TCP-1_chaperonin"/>
</dbReference>
<dbReference type="InterPro" id="IPR027413">
    <property type="entry name" value="GROEL-like_equatorial_sf"/>
</dbReference>
<dbReference type="GO" id="GO:0005524">
    <property type="term" value="F:ATP binding"/>
    <property type="evidence" value="ECO:0007669"/>
    <property type="project" value="UniProtKB-KW"/>
</dbReference>
<evidence type="ECO:0000256" key="10">
    <source>
        <dbReference type="ARBA" id="ARBA00023186"/>
    </source>
</evidence>
<evidence type="ECO:0000313" key="13">
    <source>
        <dbReference type="EMBL" id="KAF7726207.1"/>
    </source>
</evidence>
<dbReference type="Pfam" id="PF00118">
    <property type="entry name" value="Cpn60_TCP1"/>
    <property type="match status" value="1"/>
</dbReference>
<dbReference type="AlphaFoldDB" id="A0A8H7BMI4"/>
<evidence type="ECO:0000256" key="12">
    <source>
        <dbReference type="RuleBase" id="RU004192"/>
    </source>
</evidence>
<dbReference type="InterPro" id="IPR027410">
    <property type="entry name" value="TCP-1-like_intermed_sf"/>
</dbReference>
<reference evidence="13" key="1">
    <citation type="submission" date="2020-01" db="EMBL/GenBank/DDBJ databases">
        <title>Genome Sequencing of Three Apophysomyces-Like Fungal Strains Confirms a Novel Fungal Genus in the Mucoromycota with divergent Burkholderia-like Endosymbiotic Bacteria.</title>
        <authorList>
            <person name="Stajich J.E."/>
            <person name="Macias A.M."/>
            <person name="Carter-House D."/>
            <person name="Lovett B."/>
            <person name="Kasson L.R."/>
            <person name="Berry K."/>
            <person name="Grigoriev I."/>
            <person name="Chang Y."/>
            <person name="Spatafora J."/>
            <person name="Kasson M.T."/>
        </authorList>
    </citation>
    <scope>NUCLEOTIDE SEQUENCE</scope>
    <source>
        <strain evidence="13">NRRL A-21654</strain>
    </source>
</reference>
<dbReference type="SUPFAM" id="SSF52029">
    <property type="entry name" value="GroEL apical domain-like"/>
    <property type="match status" value="1"/>
</dbReference>
<dbReference type="SUPFAM" id="SSF54849">
    <property type="entry name" value="GroEL-intermediate domain like"/>
    <property type="match status" value="1"/>
</dbReference>
<dbReference type="GO" id="GO:0043248">
    <property type="term" value="P:proteasome assembly"/>
    <property type="evidence" value="ECO:0007669"/>
    <property type="project" value="InterPro"/>
</dbReference>
<gene>
    <name evidence="13" type="primary">CCT4_2</name>
    <name evidence="13" type="ORF">EC973_009005</name>
</gene>
<evidence type="ECO:0000256" key="2">
    <source>
        <dbReference type="ARBA" id="ARBA00004496"/>
    </source>
</evidence>
<accession>A0A8H7BMI4</accession>
<evidence type="ECO:0000313" key="14">
    <source>
        <dbReference type="Proteomes" id="UP000605846"/>
    </source>
</evidence>
<evidence type="ECO:0000256" key="7">
    <source>
        <dbReference type="ARBA" id="ARBA00022490"/>
    </source>
</evidence>
<comment type="subcellular location">
    <subcellularLocation>
        <location evidence="2">Cytoplasm</location>
    </subcellularLocation>
</comment>
<comment type="subunit">
    <text evidence="4">Component of the T-complex protein 1 (TCP1) complex.</text>
</comment>
<dbReference type="PROSITE" id="PS00995">
    <property type="entry name" value="TCP1_3"/>
    <property type="match status" value="1"/>
</dbReference>
<dbReference type="Gene3D" id="3.50.7.10">
    <property type="entry name" value="GroEL"/>
    <property type="match status" value="1"/>
</dbReference>
<evidence type="ECO:0000256" key="3">
    <source>
        <dbReference type="ARBA" id="ARBA00008020"/>
    </source>
</evidence>
<keyword evidence="8 11" id="KW-0547">Nucleotide-binding</keyword>
<dbReference type="NCBIfam" id="NF041083">
    <property type="entry name" value="thermosome_beta"/>
    <property type="match status" value="1"/>
</dbReference>
<dbReference type="InterPro" id="IPR027409">
    <property type="entry name" value="GroEL-like_apical_dom_sf"/>
</dbReference>
<dbReference type="NCBIfam" id="TIGR02342">
    <property type="entry name" value="chap_CCT_delta"/>
    <property type="match status" value="1"/>
</dbReference>
<evidence type="ECO:0000256" key="4">
    <source>
        <dbReference type="ARBA" id="ARBA00011381"/>
    </source>
</evidence>
<evidence type="ECO:0000256" key="1">
    <source>
        <dbReference type="ARBA" id="ARBA00002912"/>
    </source>
</evidence>
<dbReference type="OrthoDB" id="10248520at2759"/>
<dbReference type="Pfam" id="PF16094">
    <property type="entry name" value="PAC1"/>
    <property type="match status" value="1"/>
</dbReference>
<dbReference type="InterPro" id="IPR002423">
    <property type="entry name" value="Cpn60/GroEL/TCP-1"/>
</dbReference>
<protein>
    <recommendedName>
        <fullName evidence="6 12">T-complex protein 1 subunit delta</fullName>
    </recommendedName>
</protein>
<comment type="subunit">
    <text evidence="5">Heterooligomeric complex of about 850 to 900 kDa that forms two stacked rings, 12 to 16 nm in diameter.</text>
</comment>
<evidence type="ECO:0000256" key="11">
    <source>
        <dbReference type="RuleBase" id="RU004187"/>
    </source>
</evidence>
<dbReference type="InterPro" id="IPR017998">
    <property type="entry name" value="Chaperone_TCP-1"/>
</dbReference>
<keyword evidence="7" id="KW-0963">Cytoplasm</keyword>
<keyword evidence="14" id="KW-1185">Reference proteome</keyword>
<evidence type="ECO:0000256" key="9">
    <source>
        <dbReference type="ARBA" id="ARBA00022840"/>
    </source>
</evidence>
<dbReference type="GO" id="GO:0005783">
    <property type="term" value="C:endoplasmic reticulum"/>
    <property type="evidence" value="ECO:0007669"/>
    <property type="project" value="InterPro"/>
</dbReference>
<dbReference type="PRINTS" id="PR00304">
    <property type="entry name" value="TCOMPLEXTCP1"/>
</dbReference>
<dbReference type="InterPro" id="IPR002194">
    <property type="entry name" value="Chaperonin_TCP-1_CS"/>
</dbReference>